<feature type="non-terminal residue" evidence="1">
    <location>
        <position position="1"/>
    </location>
</feature>
<proteinExistence type="predicted"/>
<protein>
    <submittedName>
        <fullName evidence="1">(spotted green pufferfish) hypothetical protein</fullName>
    </submittedName>
</protein>
<reference evidence="1" key="1">
    <citation type="journal article" date="2004" name="Nature">
        <title>Genome duplication in the teleost fish Tetraodon nigroviridis reveals the early vertebrate proto-karyotype.</title>
        <authorList>
            <person name="Jaillon O."/>
            <person name="Aury J.-M."/>
            <person name="Brunet F."/>
            <person name="Petit J.-L."/>
            <person name="Stange-Thomann N."/>
            <person name="Mauceli E."/>
            <person name="Bouneau L."/>
            <person name="Fischer C."/>
            <person name="Ozouf-Costaz C."/>
            <person name="Bernot A."/>
            <person name="Nicaud S."/>
            <person name="Jaffe D."/>
            <person name="Fisher S."/>
            <person name="Lutfalla G."/>
            <person name="Dossat C."/>
            <person name="Segurens B."/>
            <person name="Dasilva C."/>
            <person name="Salanoubat M."/>
            <person name="Levy M."/>
            <person name="Boudet N."/>
            <person name="Castellano S."/>
            <person name="Anthouard V."/>
            <person name="Jubin C."/>
            <person name="Castelli V."/>
            <person name="Katinka M."/>
            <person name="Vacherie B."/>
            <person name="Biemont C."/>
            <person name="Skalli Z."/>
            <person name="Cattolico L."/>
            <person name="Poulain J."/>
            <person name="De Berardinis V."/>
            <person name="Cruaud C."/>
            <person name="Duprat S."/>
            <person name="Brottier P."/>
            <person name="Coutanceau J.-P."/>
            <person name="Gouzy J."/>
            <person name="Parra G."/>
            <person name="Lardier G."/>
            <person name="Chapple C."/>
            <person name="McKernan K.J."/>
            <person name="McEwan P."/>
            <person name="Bosak S."/>
            <person name="Kellis M."/>
            <person name="Volff J.-N."/>
            <person name="Guigo R."/>
            <person name="Zody M.C."/>
            <person name="Mesirov J."/>
            <person name="Lindblad-Toh K."/>
            <person name="Birren B."/>
            <person name="Nusbaum C."/>
            <person name="Kahn D."/>
            <person name="Robinson-Rechavi M."/>
            <person name="Laudet V."/>
            <person name="Schachter V."/>
            <person name="Quetier F."/>
            <person name="Saurin W."/>
            <person name="Scarpelli C."/>
            <person name="Wincker P."/>
            <person name="Lander E.S."/>
            <person name="Weissenbach J."/>
            <person name="Roest Crollius H."/>
        </authorList>
    </citation>
    <scope>NUCLEOTIDE SEQUENCE [LARGE SCALE GENOMIC DNA]</scope>
</reference>
<gene>
    <name evidence="1" type="ORF">GSTENG00035037001</name>
</gene>
<comment type="caution">
    <text evidence="1">The sequence shown here is derived from an EMBL/GenBank/DDBJ whole genome shotgun (WGS) entry which is preliminary data.</text>
</comment>
<dbReference type="EMBL" id="CAAE01015106">
    <property type="protein sequence ID" value="CAG12649.1"/>
    <property type="molecule type" value="Genomic_DNA"/>
</dbReference>
<dbReference type="AlphaFoldDB" id="Q4RG33"/>
<name>Q4RG33_TETNG</name>
<dbReference type="OrthoDB" id="8956799at2759"/>
<sequence>RRASSSSSWMLSGPVQAAMAMGDVSRTASARNVAVERKNLLTVCRSVLCTRQPRGRTF</sequence>
<evidence type="ECO:0000313" key="1">
    <source>
        <dbReference type="EMBL" id="CAG12649.1"/>
    </source>
</evidence>
<organism evidence="1">
    <name type="scientific">Tetraodon nigroviridis</name>
    <name type="common">Spotted green pufferfish</name>
    <name type="synonym">Chelonodon nigroviridis</name>
    <dbReference type="NCBI Taxonomy" id="99883"/>
    <lineage>
        <taxon>Eukaryota</taxon>
        <taxon>Metazoa</taxon>
        <taxon>Chordata</taxon>
        <taxon>Craniata</taxon>
        <taxon>Vertebrata</taxon>
        <taxon>Euteleostomi</taxon>
        <taxon>Actinopterygii</taxon>
        <taxon>Neopterygii</taxon>
        <taxon>Teleostei</taxon>
        <taxon>Neoteleostei</taxon>
        <taxon>Acanthomorphata</taxon>
        <taxon>Eupercaria</taxon>
        <taxon>Tetraodontiformes</taxon>
        <taxon>Tetradontoidea</taxon>
        <taxon>Tetraodontidae</taxon>
        <taxon>Tetraodon</taxon>
    </lineage>
</organism>
<dbReference type="KEGG" id="tng:GSTEN00035037G001"/>
<accession>Q4RG33</accession>
<reference evidence="1" key="2">
    <citation type="submission" date="2004-02" db="EMBL/GenBank/DDBJ databases">
        <authorList>
            <consortium name="Genoscope"/>
            <consortium name="Whitehead Institute Centre for Genome Research"/>
        </authorList>
    </citation>
    <scope>NUCLEOTIDE SEQUENCE</scope>
</reference>